<evidence type="ECO:0000256" key="1">
    <source>
        <dbReference type="ARBA" id="ARBA00022490"/>
    </source>
</evidence>
<dbReference type="InterPro" id="IPR036291">
    <property type="entry name" value="NAD(P)-bd_dom_sf"/>
</dbReference>
<evidence type="ECO:0000256" key="4">
    <source>
        <dbReference type="ARBA" id="ARBA00023096"/>
    </source>
</evidence>
<comment type="subunit">
    <text evidence="5">Homodimer.</text>
</comment>
<dbReference type="NCBIfam" id="NF001309">
    <property type="entry name" value="PRK00257.1"/>
    <property type="match status" value="1"/>
</dbReference>
<dbReference type="GO" id="GO:0033711">
    <property type="term" value="F:4-phosphoerythronate dehydrogenase activity"/>
    <property type="evidence" value="ECO:0007669"/>
    <property type="project" value="UniProtKB-EC"/>
</dbReference>
<comment type="subcellular location">
    <subcellularLocation>
        <location evidence="5">Cytoplasm</location>
    </subcellularLocation>
</comment>
<organism evidence="8 9">
    <name type="scientific">Candidatus Cryptobacteroides merdipullorum</name>
    <dbReference type="NCBI Taxonomy" id="2840771"/>
    <lineage>
        <taxon>Bacteria</taxon>
        <taxon>Pseudomonadati</taxon>
        <taxon>Bacteroidota</taxon>
        <taxon>Bacteroidia</taxon>
        <taxon>Bacteroidales</taxon>
        <taxon>Candidatus Cryptobacteroides</taxon>
    </lineage>
</organism>
<dbReference type="GO" id="GO:0008615">
    <property type="term" value="P:pyridoxine biosynthetic process"/>
    <property type="evidence" value="ECO:0007669"/>
    <property type="project" value="UniProtKB-UniRule"/>
</dbReference>
<comment type="function">
    <text evidence="5">Catalyzes the oxidation of erythronate-4-phosphate to 3-hydroxy-2-oxo-4-phosphonooxybutanoate.</text>
</comment>
<comment type="catalytic activity">
    <reaction evidence="5">
        <text>4-phospho-D-erythronate + NAD(+) = (R)-3-hydroxy-2-oxo-4-phosphooxybutanoate + NADH + H(+)</text>
        <dbReference type="Rhea" id="RHEA:18829"/>
        <dbReference type="ChEBI" id="CHEBI:15378"/>
        <dbReference type="ChEBI" id="CHEBI:57540"/>
        <dbReference type="ChEBI" id="CHEBI:57945"/>
        <dbReference type="ChEBI" id="CHEBI:58538"/>
        <dbReference type="ChEBI" id="CHEBI:58766"/>
        <dbReference type="EC" id="1.1.1.290"/>
    </reaction>
</comment>
<dbReference type="EMBL" id="DVLC01000122">
    <property type="protein sequence ID" value="HIT47538.1"/>
    <property type="molecule type" value="Genomic_DNA"/>
</dbReference>
<name>A0A9D1GNN7_9BACT</name>
<feature type="active site" evidence="5">
    <location>
        <position position="237"/>
    </location>
</feature>
<dbReference type="PANTHER" id="PTHR43761">
    <property type="entry name" value="D-ISOMER SPECIFIC 2-HYDROXYACID DEHYDROGENASE FAMILY PROTEIN (AFU_ORTHOLOGUE AFUA_1G13630)"/>
    <property type="match status" value="1"/>
</dbReference>
<dbReference type="GO" id="GO:0051287">
    <property type="term" value="F:NAD binding"/>
    <property type="evidence" value="ECO:0007669"/>
    <property type="project" value="InterPro"/>
</dbReference>
<feature type="binding site" evidence="5">
    <location>
        <position position="258"/>
    </location>
    <ligand>
        <name>substrate</name>
    </ligand>
</feature>
<evidence type="ECO:0000259" key="7">
    <source>
        <dbReference type="Pfam" id="PF11890"/>
    </source>
</evidence>
<comment type="pathway">
    <text evidence="5">Cofactor biosynthesis; pyridoxine 5'-phosphate biosynthesis; pyridoxine 5'-phosphate from D-erythrose 4-phosphate: step 2/5.</text>
</comment>
<dbReference type="GO" id="GO:0046983">
    <property type="term" value="F:protein dimerization activity"/>
    <property type="evidence" value="ECO:0007669"/>
    <property type="project" value="InterPro"/>
</dbReference>
<protein>
    <recommendedName>
        <fullName evidence="5">Erythronate-4-phosphate dehydrogenase</fullName>
        <ecNumber evidence="5">1.1.1.290</ecNumber>
    </recommendedName>
</protein>
<dbReference type="PANTHER" id="PTHR43761:SF1">
    <property type="entry name" value="D-ISOMER SPECIFIC 2-HYDROXYACID DEHYDROGENASE CATALYTIC DOMAIN-CONTAINING PROTEIN-RELATED"/>
    <property type="match status" value="1"/>
</dbReference>
<evidence type="ECO:0000313" key="9">
    <source>
        <dbReference type="Proteomes" id="UP000886881"/>
    </source>
</evidence>
<feature type="binding site" evidence="5">
    <location>
        <position position="146"/>
    </location>
    <ligand>
        <name>NAD(+)</name>
        <dbReference type="ChEBI" id="CHEBI:57540"/>
    </ligand>
</feature>
<dbReference type="SUPFAM" id="SSF51735">
    <property type="entry name" value="NAD(P)-binding Rossmann-fold domains"/>
    <property type="match status" value="1"/>
</dbReference>
<feature type="active site" description="Proton donor" evidence="5">
    <location>
        <position position="254"/>
    </location>
</feature>
<evidence type="ECO:0000313" key="8">
    <source>
        <dbReference type="EMBL" id="HIT47538.1"/>
    </source>
</evidence>
<proteinExistence type="inferred from homology"/>
<feature type="binding site" evidence="5">
    <location>
        <position position="66"/>
    </location>
    <ligand>
        <name>substrate</name>
    </ligand>
</feature>
<sequence>MKIVCDNKIPFLKGVLEPYAEVIYMPGKETTPELVRDADAIITRTRTKCDAALLEGSSVKVIATATIGFDHIDTAWCEAHGIVWKNAPGCNSWSVKQYMGSVLTTLARRHGLDLSAMTLGVVGVGNVGSKVAEIASLLGMKVLLNDPPRARREGPDGFVSLDEIVDKSDIITLHVPLTREGGDATWHLFNEARISRLNDGQILMNSSRGPVVDNAALKAALKRHALKGAVLDVWEHEPDIDRELMGLLDIATPHIAGYSADGKANGTTASVRTVAEYLGLPLKDWAPSEMPEPAQPLEFTLDASGKSLQEVLSEAVLHTYDVLDDDRALRGHPELFEKLRGDYPVRREFTAFSVNLEGGTPEEAEILNKIGFNLMNK</sequence>
<dbReference type="PROSITE" id="PS00671">
    <property type="entry name" value="D_2_HYDROXYACID_DH_3"/>
    <property type="match status" value="1"/>
</dbReference>
<feature type="active site" evidence="5">
    <location>
        <position position="208"/>
    </location>
</feature>
<evidence type="ECO:0000256" key="3">
    <source>
        <dbReference type="ARBA" id="ARBA00023027"/>
    </source>
</evidence>
<feature type="domain" description="D-isomer specific 2-hydroxyacid dehydrogenase NAD-binding" evidence="6">
    <location>
        <begin position="106"/>
        <end position="256"/>
    </location>
</feature>
<dbReference type="InterPro" id="IPR050418">
    <property type="entry name" value="D-iso_2-hydroxyacid_DH_PdxB"/>
</dbReference>
<dbReference type="Gene3D" id="3.30.1370.170">
    <property type="match status" value="1"/>
</dbReference>
<keyword evidence="1 5" id="KW-0963">Cytoplasm</keyword>
<comment type="caution">
    <text evidence="8">The sequence shown here is derived from an EMBL/GenBank/DDBJ whole genome shotgun (WGS) entry which is preliminary data.</text>
</comment>
<feature type="binding site" evidence="5">
    <location>
        <position position="257"/>
    </location>
    <ligand>
        <name>NAD(+)</name>
        <dbReference type="ChEBI" id="CHEBI:57540"/>
    </ligand>
</feature>
<dbReference type="InterPro" id="IPR029753">
    <property type="entry name" value="D-isomer_DH_CS"/>
</dbReference>
<dbReference type="CDD" id="cd12158">
    <property type="entry name" value="ErythrP_dh"/>
    <property type="match status" value="1"/>
</dbReference>
<dbReference type="Gene3D" id="3.40.50.720">
    <property type="entry name" value="NAD(P)-binding Rossmann-like Domain"/>
    <property type="match status" value="2"/>
</dbReference>
<comment type="caution">
    <text evidence="5">Lacks conserved residue(s) required for the propagation of feature annotation.</text>
</comment>
<dbReference type="Pfam" id="PF11890">
    <property type="entry name" value="DUF3410"/>
    <property type="match status" value="1"/>
</dbReference>
<gene>
    <name evidence="5 8" type="primary">pdxB</name>
    <name evidence="8" type="ORF">IAC35_06745</name>
</gene>
<keyword evidence="4 5" id="KW-0664">Pyridoxine biosynthesis</keyword>
<dbReference type="Pfam" id="PF02826">
    <property type="entry name" value="2-Hacid_dh_C"/>
    <property type="match status" value="1"/>
</dbReference>
<dbReference type="HAMAP" id="MF_01825">
    <property type="entry name" value="PdxB"/>
    <property type="match status" value="1"/>
</dbReference>
<dbReference type="InterPro" id="IPR006140">
    <property type="entry name" value="D-isomer_DH_NAD-bd"/>
</dbReference>
<keyword evidence="2 5" id="KW-0560">Oxidoreductase</keyword>
<evidence type="ECO:0000259" key="6">
    <source>
        <dbReference type="Pfam" id="PF02826"/>
    </source>
</evidence>
<dbReference type="InterPro" id="IPR038251">
    <property type="entry name" value="PdxB_dimer_sf"/>
</dbReference>
<feature type="binding site" evidence="5">
    <location>
        <position position="45"/>
    </location>
    <ligand>
        <name>substrate</name>
    </ligand>
</feature>
<dbReference type="Proteomes" id="UP000886881">
    <property type="component" value="Unassembled WGS sequence"/>
</dbReference>
<dbReference type="EC" id="1.1.1.290" evidence="5"/>
<dbReference type="AlphaFoldDB" id="A0A9D1GNN7"/>
<comment type="similarity">
    <text evidence="5">Belongs to the D-isomer specific 2-hydroxyacid dehydrogenase family. PdxB subfamily.</text>
</comment>
<dbReference type="InterPro" id="IPR024531">
    <property type="entry name" value="Erythronate-4-P_DHase_dimer"/>
</dbReference>
<accession>A0A9D1GNN7</accession>
<dbReference type="SUPFAM" id="SSF52283">
    <property type="entry name" value="Formate/glycerate dehydrogenase catalytic domain-like"/>
    <property type="match status" value="1"/>
</dbReference>
<reference evidence="8" key="1">
    <citation type="submission" date="2020-10" db="EMBL/GenBank/DDBJ databases">
        <authorList>
            <person name="Gilroy R."/>
        </authorList>
    </citation>
    <scope>NUCLEOTIDE SEQUENCE</scope>
    <source>
        <strain evidence="8">ChiHecec2B26-709</strain>
    </source>
</reference>
<evidence type="ECO:0000256" key="2">
    <source>
        <dbReference type="ARBA" id="ARBA00023002"/>
    </source>
</evidence>
<feature type="domain" description="Erythronate-4-phosphate dehydrogenase dimerisation" evidence="7">
    <location>
        <begin position="301"/>
        <end position="371"/>
    </location>
</feature>
<evidence type="ECO:0000256" key="5">
    <source>
        <dbReference type="HAMAP-Rule" id="MF_01825"/>
    </source>
</evidence>
<dbReference type="InterPro" id="IPR020921">
    <property type="entry name" value="Erythronate-4-P_DHase"/>
</dbReference>
<dbReference type="GO" id="GO:0005737">
    <property type="term" value="C:cytoplasm"/>
    <property type="evidence" value="ECO:0007669"/>
    <property type="project" value="UniProtKB-SubCell"/>
</dbReference>
<reference evidence="8" key="2">
    <citation type="journal article" date="2021" name="PeerJ">
        <title>Extensive microbial diversity within the chicken gut microbiome revealed by metagenomics and culture.</title>
        <authorList>
            <person name="Gilroy R."/>
            <person name="Ravi A."/>
            <person name="Getino M."/>
            <person name="Pursley I."/>
            <person name="Horton D.L."/>
            <person name="Alikhan N.F."/>
            <person name="Baker D."/>
            <person name="Gharbi K."/>
            <person name="Hall N."/>
            <person name="Watson M."/>
            <person name="Adriaenssens E.M."/>
            <person name="Foster-Nyarko E."/>
            <person name="Jarju S."/>
            <person name="Secka A."/>
            <person name="Antonio M."/>
            <person name="Oren A."/>
            <person name="Chaudhuri R.R."/>
            <person name="La Ragione R."/>
            <person name="Hildebrand F."/>
            <person name="Pallen M.J."/>
        </authorList>
    </citation>
    <scope>NUCLEOTIDE SEQUENCE</scope>
    <source>
        <strain evidence="8">ChiHecec2B26-709</strain>
    </source>
</reference>
<keyword evidence="3 5" id="KW-0520">NAD</keyword>
<feature type="binding site" evidence="5">
    <location>
        <position position="232"/>
    </location>
    <ligand>
        <name>NAD(+)</name>
        <dbReference type="ChEBI" id="CHEBI:57540"/>
    </ligand>
</feature>